<evidence type="ECO:0000256" key="3">
    <source>
        <dbReference type="ARBA" id="ARBA00022555"/>
    </source>
</evidence>
<dbReference type="InterPro" id="IPR052390">
    <property type="entry name" value="tRNA_nt/polyA_polymerase"/>
</dbReference>
<accession>A0A2H4ZPJ9</accession>
<dbReference type="InterPro" id="IPR043519">
    <property type="entry name" value="NT_sf"/>
</dbReference>
<dbReference type="GO" id="GO:0001680">
    <property type="term" value="P:tRNA 3'-terminal CCA addition"/>
    <property type="evidence" value="ECO:0007669"/>
    <property type="project" value="UniProtKB-ARBA"/>
</dbReference>
<dbReference type="PANTHER" id="PTHR47788">
    <property type="entry name" value="POLYA POLYMERASE"/>
    <property type="match status" value="1"/>
</dbReference>
<comment type="similarity">
    <text evidence="2 11">Belongs to the tRNA nucleotidyltransferase/poly(A) polymerase family.</text>
</comment>
<evidence type="ECO:0000259" key="12">
    <source>
        <dbReference type="Pfam" id="PF01743"/>
    </source>
</evidence>
<keyword evidence="3" id="KW-0820">tRNA-binding</keyword>
<dbReference type="PANTHER" id="PTHR47788:SF1">
    <property type="entry name" value="A-ADDING TRNA NUCLEOTIDYLTRANSFERASE"/>
    <property type="match status" value="1"/>
</dbReference>
<dbReference type="GO" id="GO:0046872">
    <property type="term" value="F:metal ion binding"/>
    <property type="evidence" value="ECO:0007669"/>
    <property type="project" value="UniProtKB-KW"/>
</dbReference>
<evidence type="ECO:0000256" key="5">
    <source>
        <dbReference type="ARBA" id="ARBA00022694"/>
    </source>
</evidence>
<dbReference type="CDD" id="cd05398">
    <property type="entry name" value="NT_ClassII-CCAase"/>
    <property type="match status" value="1"/>
</dbReference>
<evidence type="ECO:0000256" key="1">
    <source>
        <dbReference type="ARBA" id="ARBA00001946"/>
    </source>
</evidence>
<keyword evidence="10 11" id="KW-0694">RNA-binding</keyword>
<keyword evidence="5" id="KW-0819">tRNA processing</keyword>
<name>A0A2H4ZPJ9_9EUKA</name>
<dbReference type="AlphaFoldDB" id="A0A2H4ZPJ9"/>
<evidence type="ECO:0000256" key="9">
    <source>
        <dbReference type="ARBA" id="ARBA00022842"/>
    </source>
</evidence>
<evidence type="ECO:0000256" key="6">
    <source>
        <dbReference type="ARBA" id="ARBA00022695"/>
    </source>
</evidence>
<evidence type="ECO:0000256" key="4">
    <source>
        <dbReference type="ARBA" id="ARBA00022679"/>
    </source>
</evidence>
<feature type="domain" description="Poly A polymerase head" evidence="12">
    <location>
        <begin position="20"/>
        <end position="158"/>
    </location>
</feature>
<sequence>MSQGLIGELEIAATNTRLALVGGVVRDWLLHRIHKEPWVGPNDLDLVVEFSVESHLNARELAKKLISLHPNEITFCHYYDSYGTVEISFLGGTIDLATARKESYPKPGNNPIVRFSTLESDLARRDLRLNAIAMVVKAGCWKLLDPYGGQQDLANGWLEFLHNKSVADDPTRLIRAARYGARLVMTLGQGSITQVETTIREWPWSLQSDIPSSQIPSALTTRLRMELELLLECQGWRSALYLLQTWGALRLLDHDLQANHYLNRLLVWAKRLELPLLIALVSAASDPLKLASRLQLPKHQIHWLQQLEELKELLATIKNENSLNHTASLSWLPSRWCRELETRGWAPQVIALGLISGLQPRQPLLRWWCRWRHMKSPITADEILIKEIPIGNRVGNYLRQLRWHSIDIQKY</sequence>
<dbReference type="GO" id="GO:0000166">
    <property type="term" value="F:nucleotide binding"/>
    <property type="evidence" value="ECO:0007669"/>
    <property type="project" value="UniProtKB-KW"/>
</dbReference>
<dbReference type="SUPFAM" id="SSF81891">
    <property type="entry name" value="Poly A polymerase C-terminal region-like"/>
    <property type="match status" value="1"/>
</dbReference>
<organism evidence="13">
    <name type="scientific">Paulinella longichromatophora</name>
    <dbReference type="NCBI Taxonomy" id="1708747"/>
    <lineage>
        <taxon>Eukaryota</taxon>
        <taxon>Sar</taxon>
        <taxon>Rhizaria</taxon>
        <taxon>Cercozoa</taxon>
        <taxon>Imbricatea</taxon>
        <taxon>Silicofilosea</taxon>
        <taxon>Euglyphida</taxon>
        <taxon>Paulinellidae</taxon>
        <taxon>Paulinella</taxon>
    </lineage>
</organism>
<keyword evidence="8" id="KW-0547">Nucleotide-binding</keyword>
<dbReference type="Gene3D" id="1.10.3090.10">
    <property type="entry name" value="cca-adding enzyme, domain 2"/>
    <property type="match status" value="1"/>
</dbReference>
<reference evidence="13" key="1">
    <citation type="submission" date="2017-10" db="EMBL/GenBank/DDBJ databases">
        <title>Paulinella longichromatophora chromatophore genome.</title>
        <authorList>
            <person name="Lhee D."/>
            <person name="Yoon H.S."/>
        </authorList>
    </citation>
    <scope>NUCLEOTIDE SEQUENCE</scope>
</reference>
<dbReference type="InterPro" id="IPR002646">
    <property type="entry name" value="PolA_pol_head_dom"/>
</dbReference>
<keyword evidence="6" id="KW-0548">Nucleotidyltransferase</keyword>
<evidence type="ECO:0000256" key="10">
    <source>
        <dbReference type="ARBA" id="ARBA00022884"/>
    </source>
</evidence>
<evidence type="ECO:0000256" key="8">
    <source>
        <dbReference type="ARBA" id="ARBA00022741"/>
    </source>
</evidence>
<keyword evidence="13" id="KW-0934">Plastid</keyword>
<dbReference type="SUPFAM" id="SSF81301">
    <property type="entry name" value="Nucleotidyltransferase"/>
    <property type="match status" value="1"/>
</dbReference>
<geneLocation type="plastid" evidence="13"/>
<evidence type="ECO:0000256" key="7">
    <source>
        <dbReference type="ARBA" id="ARBA00022723"/>
    </source>
</evidence>
<dbReference type="EMBL" id="MG264610">
    <property type="protein sequence ID" value="AUG32466.1"/>
    <property type="molecule type" value="Genomic_DNA"/>
</dbReference>
<dbReference type="Pfam" id="PF01743">
    <property type="entry name" value="PolyA_pol"/>
    <property type="match status" value="1"/>
</dbReference>
<evidence type="ECO:0000256" key="2">
    <source>
        <dbReference type="ARBA" id="ARBA00007265"/>
    </source>
</evidence>
<dbReference type="GO" id="GO:0016779">
    <property type="term" value="F:nucleotidyltransferase activity"/>
    <property type="evidence" value="ECO:0007669"/>
    <property type="project" value="UniProtKB-KW"/>
</dbReference>
<protein>
    <submittedName>
        <fullName evidence="13">tRNA nucleotidyltransferase/poly(A) polymerase</fullName>
    </submittedName>
</protein>
<gene>
    <name evidence="13" type="primary">pcnB</name>
    <name evidence="13" type="ORF">PLO_472</name>
</gene>
<proteinExistence type="inferred from homology"/>
<evidence type="ECO:0000256" key="11">
    <source>
        <dbReference type="RuleBase" id="RU003953"/>
    </source>
</evidence>
<keyword evidence="7" id="KW-0479">Metal-binding</keyword>
<evidence type="ECO:0000313" key="13">
    <source>
        <dbReference type="EMBL" id="AUG32466.1"/>
    </source>
</evidence>
<dbReference type="Gene3D" id="3.30.460.10">
    <property type="entry name" value="Beta Polymerase, domain 2"/>
    <property type="match status" value="1"/>
</dbReference>
<dbReference type="GO" id="GO:0000049">
    <property type="term" value="F:tRNA binding"/>
    <property type="evidence" value="ECO:0007669"/>
    <property type="project" value="UniProtKB-KW"/>
</dbReference>
<comment type="cofactor">
    <cofactor evidence="1">
        <name>Mg(2+)</name>
        <dbReference type="ChEBI" id="CHEBI:18420"/>
    </cofactor>
</comment>
<keyword evidence="9" id="KW-0460">Magnesium</keyword>
<keyword evidence="4 11" id="KW-0808">Transferase</keyword>